<proteinExistence type="predicted"/>
<name>A0A194VG58_CYTMA</name>
<dbReference type="STRING" id="694573.A0A194VG58"/>
<keyword evidence="2" id="KW-1185">Reference proteome</keyword>
<dbReference type="InterPro" id="IPR050849">
    <property type="entry name" value="HAD-like_hydrolase_phosphatase"/>
</dbReference>
<dbReference type="InterPro" id="IPR023214">
    <property type="entry name" value="HAD_sf"/>
</dbReference>
<sequence length="338" mass="37968">MNRDTVGGTMEVYAQDVAIELVFDFDGTITTDDTIASLAKAAMDFHVNRGRSRSEMASAWKTIEQSYAQDLSNYHKTYVAPDGKPPETPLEAAMARLWPIRRLETPKAITTDRFSGHKRRHVELASLARVKDEGLFKGILPDYLVSAGQQDRLRSRVCLRKGFDTFATLAKQNHEMHVLSVNWSDSYIKGVLGSHIMTSVIANTINPEDGSISSTGAFENLDRQGLWPEVLAVAQDKLAALRSLYCRRELLNPNKELLFIYFGDSTTDVECFMEIGGVIISDREDSGLLNLLRYELGYHVPHVSEWEESGFTCWARDFSELLKHKYLERRALAAGKAG</sequence>
<dbReference type="PANTHER" id="PTHR28181">
    <property type="entry name" value="UPF0655 PROTEIN YCR015C"/>
    <property type="match status" value="1"/>
</dbReference>
<dbReference type="EMBL" id="KN714831">
    <property type="protein sequence ID" value="KUI62761.1"/>
    <property type="molecule type" value="Genomic_DNA"/>
</dbReference>
<dbReference type="OrthoDB" id="10255128at2759"/>
<dbReference type="AlphaFoldDB" id="A0A194VG58"/>
<accession>A0A194VG58</accession>
<dbReference type="PANTHER" id="PTHR28181:SF1">
    <property type="entry name" value="COLD TOLERANCE PROTEIN 1"/>
    <property type="match status" value="1"/>
</dbReference>
<protein>
    <recommendedName>
        <fullName evidence="3">Haloacid dehalogenase-like hydrolase</fullName>
    </recommendedName>
</protein>
<gene>
    <name evidence="1" type="ORF">VP1G_09865</name>
</gene>
<evidence type="ECO:0000313" key="1">
    <source>
        <dbReference type="EMBL" id="KUI62761.1"/>
    </source>
</evidence>
<reference evidence="2" key="1">
    <citation type="submission" date="2014-12" db="EMBL/GenBank/DDBJ databases">
        <title>Genome Sequence of Valsa Canker Pathogens Uncovers a Specific Adaption of Colonization on Woody Bark.</title>
        <authorList>
            <person name="Yin Z."/>
            <person name="Liu H."/>
            <person name="Gao X."/>
            <person name="Li Z."/>
            <person name="Song N."/>
            <person name="Ke X."/>
            <person name="Dai Q."/>
            <person name="Wu Y."/>
            <person name="Sun Y."/>
            <person name="Xu J.-R."/>
            <person name="Kang Z.K."/>
            <person name="Wang L."/>
            <person name="Huang L."/>
        </authorList>
    </citation>
    <scope>NUCLEOTIDE SEQUENCE [LARGE SCALE GENOMIC DNA]</scope>
    <source>
        <strain evidence="2">SXYL134</strain>
    </source>
</reference>
<evidence type="ECO:0000313" key="2">
    <source>
        <dbReference type="Proteomes" id="UP000078576"/>
    </source>
</evidence>
<dbReference type="Proteomes" id="UP000078576">
    <property type="component" value="Unassembled WGS sequence"/>
</dbReference>
<dbReference type="InterPro" id="IPR036412">
    <property type="entry name" value="HAD-like_sf"/>
</dbReference>
<dbReference type="SUPFAM" id="SSF56784">
    <property type="entry name" value="HAD-like"/>
    <property type="match status" value="1"/>
</dbReference>
<evidence type="ECO:0008006" key="3">
    <source>
        <dbReference type="Google" id="ProtNLM"/>
    </source>
</evidence>
<dbReference type="Gene3D" id="3.40.50.1000">
    <property type="entry name" value="HAD superfamily/HAD-like"/>
    <property type="match status" value="1"/>
</dbReference>
<organism evidence="1 2">
    <name type="scientific">Cytospora mali</name>
    <name type="common">Apple Valsa canker fungus</name>
    <name type="synonym">Valsa mali</name>
    <dbReference type="NCBI Taxonomy" id="578113"/>
    <lineage>
        <taxon>Eukaryota</taxon>
        <taxon>Fungi</taxon>
        <taxon>Dikarya</taxon>
        <taxon>Ascomycota</taxon>
        <taxon>Pezizomycotina</taxon>
        <taxon>Sordariomycetes</taxon>
        <taxon>Sordariomycetidae</taxon>
        <taxon>Diaporthales</taxon>
        <taxon>Cytosporaceae</taxon>
        <taxon>Cytospora</taxon>
    </lineage>
</organism>